<name>A0ABW4U2H0_9SPHN</name>
<keyword evidence="3" id="KW-1185">Reference proteome</keyword>
<evidence type="ECO:0000313" key="3">
    <source>
        <dbReference type="Proteomes" id="UP001597400"/>
    </source>
</evidence>
<feature type="transmembrane region" description="Helical" evidence="1">
    <location>
        <begin position="52"/>
        <end position="73"/>
    </location>
</feature>
<gene>
    <name evidence="2" type="ORF">ACFSGX_17295</name>
</gene>
<reference evidence="3" key="1">
    <citation type="journal article" date="2019" name="Int. J. Syst. Evol. Microbiol.">
        <title>The Global Catalogue of Microorganisms (GCM) 10K type strain sequencing project: providing services to taxonomists for standard genome sequencing and annotation.</title>
        <authorList>
            <consortium name="The Broad Institute Genomics Platform"/>
            <consortium name="The Broad Institute Genome Sequencing Center for Infectious Disease"/>
            <person name="Wu L."/>
            <person name="Ma J."/>
        </authorList>
    </citation>
    <scope>NUCLEOTIDE SEQUENCE [LARGE SCALE GENOMIC DNA]</scope>
    <source>
        <strain evidence="3">CGMCC 1.12702</strain>
    </source>
</reference>
<proteinExistence type="predicted"/>
<organism evidence="2 3">
    <name type="scientific">Sphingomonas arantia</name>
    <dbReference type="NCBI Taxonomy" id="1460676"/>
    <lineage>
        <taxon>Bacteria</taxon>
        <taxon>Pseudomonadati</taxon>
        <taxon>Pseudomonadota</taxon>
        <taxon>Alphaproteobacteria</taxon>
        <taxon>Sphingomonadales</taxon>
        <taxon>Sphingomonadaceae</taxon>
        <taxon>Sphingomonas</taxon>
    </lineage>
</organism>
<keyword evidence="1" id="KW-0812">Transmembrane</keyword>
<accession>A0ABW4U2H0</accession>
<sequence>MKLTETNVRDGFDASHTELSRNLFEDLAREVGVEVEQDEPYSDAPSKVFRGLAFAMVVSAILWLAVIAVVLTVL</sequence>
<keyword evidence="1" id="KW-1133">Transmembrane helix</keyword>
<evidence type="ECO:0000313" key="2">
    <source>
        <dbReference type="EMBL" id="MFD1952536.1"/>
    </source>
</evidence>
<protein>
    <submittedName>
        <fullName evidence="2">Uncharacterized protein</fullName>
    </submittedName>
</protein>
<dbReference type="RefSeq" id="WP_380931551.1">
    <property type="nucleotide sequence ID" value="NZ_JBHUGS010000005.1"/>
</dbReference>
<evidence type="ECO:0000256" key="1">
    <source>
        <dbReference type="SAM" id="Phobius"/>
    </source>
</evidence>
<dbReference type="Proteomes" id="UP001597400">
    <property type="component" value="Unassembled WGS sequence"/>
</dbReference>
<dbReference type="EMBL" id="JBHUGS010000005">
    <property type="protein sequence ID" value="MFD1952536.1"/>
    <property type="molecule type" value="Genomic_DNA"/>
</dbReference>
<keyword evidence="1" id="KW-0472">Membrane</keyword>
<comment type="caution">
    <text evidence="2">The sequence shown here is derived from an EMBL/GenBank/DDBJ whole genome shotgun (WGS) entry which is preliminary data.</text>
</comment>